<dbReference type="Proteomes" id="UP000239649">
    <property type="component" value="Unassembled WGS sequence"/>
</dbReference>
<reference evidence="2 3" key="1">
    <citation type="journal article" date="2018" name="Plant J.">
        <title>Genome sequences of Chlorella sorokiniana UTEX 1602 and Micractinium conductrix SAG 241.80: implications to maltose excretion by a green alga.</title>
        <authorList>
            <person name="Arriola M.B."/>
            <person name="Velmurugan N."/>
            <person name="Zhang Y."/>
            <person name="Plunkett M.H."/>
            <person name="Hondzo H."/>
            <person name="Barney B.M."/>
        </authorList>
    </citation>
    <scope>NUCLEOTIDE SEQUENCE [LARGE SCALE GENOMIC DNA]</scope>
    <source>
        <strain evidence="2 3">SAG 241.80</strain>
    </source>
</reference>
<dbReference type="OrthoDB" id="10576109at2759"/>
<feature type="compositionally biased region" description="Basic residues" evidence="1">
    <location>
        <begin position="294"/>
        <end position="308"/>
    </location>
</feature>
<dbReference type="EMBL" id="LHPF02000003">
    <property type="protein sequence ID" value="PSC74825.1"/>
    <property type="molecule type" value="Genomic_DNA"/>
</dbReference>
<proteinExistence type="predicted"/>
<organism evidence="2 3">
    <name type="scientific">Micractinium conductrix</name>
    <dbReference type="NCBI Taxonomy" id="554055"/>
    <lineage>
        <taxon>Eukaryota</taxon>
        <taxon>Viridiplantae</taxon>
        <taxon>Chlorophyta</taxon>
        <taxon>core chlorophytes</taxon>
        <taxon>Trebouxiophyceae</taxon>
        <taxon>Chlorellales</taxon>
        <taxon>Chlorellaceae</taxon>
        <taxon>Chlorella clade</taxon>
        <taxon>Micractinium</taxon>
    </lineage>
</organism>
<sequence length="320" mass="35186">MKAPAFTLQRGPVVWRASAPFRAHRPLVCRAVASAGGTPALPSAWVAQCLERAQRTAVQLEDGQHYIPLTEAQRWFKAGQHEGDAQHAEHLNAVLAEQGRLQGEMRDMAQAVRREYDEYEQSMRRLLGYALSLEAEVEAAKQGMKEAAMEAAHEAEEKLLLQYQQMLLEYEAAHEAETHAVEQSLRGQVAHLEKMLHAAHEAKRAWRARAMQAEEQFTQLRGLIQSSLAAASEAATQRAAGAARDGGAGRAAGQAGEEQPPPPLHKDPRIRSTETISSADADVSAAHPREPSAHHRAFKPPAAKKKPRRAAEPYPEMHSL</sequence>
<evidence type="ECO:0000313" key="3">
    <source>
        <dbReference type="Proteomes" id="UP000239649"/>
    </source>
</evidence>
<name>A0A2P6VL72_9CHLO</name>
<evidence type="ECO:0000256" key="1">
    <source>
        <dbReference type="SAM" id="MobiDB-lite"/>
    </source>
</evidence>
<dbReference type="AlphaFoldDB" id="A0A2P6VL72"/>
<keyword evidence="3" id="KW-1185">Reference proteome</keyword>
<comment type="caution">
    <text evidence="2">The sequence shown here is derived from an EMBL/GenBank/DDBJ whole genome shotgun (WGS) entry which is preliminary data.</text>
</comment>
<gene>
    <name evidence="2" type="ORF">C2E20_1775</name>
</gene>
<protein>
    <submittedName>
        <fullName evidence="2">Nuclear condensin complex subunit isoform B</fullName>
    </submittedName>
</protein>
<evidence type="ECO:0000313" key="2">
    <source>
        <dbReference type="EMBL" id="PSC74825.1"/>
    </source>
</evidence>
<accession>A0A2P6VL72</accession>
<feature type="region of interest" description="Disordered" evidence="1">
    <location>
        <begin position="239"/>
        <end position="320"/>
    </location>
</feature>